<evidence type="ECO:0000259" key="4">
    <source>
        <dbReference type="SMART" id="SM00331"/>
    </source>
</evidence>
<evidence type="ECO:0000256" key="2">
    <source>
        <dbReference type="SAM" id="MobiDB-lite"/>
    </source>
</evidence>
<dbReference type="InterPro" id="IPR036457">
    <property type="entry name" value="PPM-type-like_dom_sf"/>
</dbReference>
<dbReference type="PANTHER" id="PTHR43156:SF2">
    <property type="entry name" value="STAGE II SPORULATION PROTEIN E"/>
    <property type="match status" value="1"/>
</dbReference>
<dbReference type="Gene3D" id="3.60.40.10">
    <property type="entry name" value="PPM-type phosphatase domain"/>
    <property type="match status" value="1"/>
</dbReference>
<keyword evidence="1" id="KW-0378">Hydrolase</keyword>
<dbReference type="SMART" id="SM00065">
    <property type="entry name" value="GAF"/>
    <property type="match status" value="2"/>
</dbReference>
<dbReference type="GO" id="GO:0016791">
    <property type="term" value="F:phosphatase activity"/>
    <property type="evidence" value="ECO:0007669"/>
    <property type="project" value="TreeGrafter"/>
</dbReference>
<feature type="domain" description="GAF" evidence="3">
    <location>
        <begin position="32"/>
        <end position="178"/>
    </location>
</feature>
<dbReference type="Proteomes" id="UP000295444">
    <property type="component" value="Unassembled WGS sequence"/>
</dbReference>
<reference evidence="5 6" key="1">
    <citation type="submission" date="2019-03" db="EMBL/GenBank/DDBJ databases">
        <title>Genomic Encyclopedia of Type Strains, Phase IV (KMG-IV): sequencing the most valuable type-strain genomes for metagenomic binning, comparative biology and taxonomic classification.</title>
        <authorList>
            <person name="Goeker M."/>
        </authorList>
    </citation>
    <scope>NUCLEOTIDE SEQUENCE [LARGE SCALE GENOMIC DNA]</scope>
    <source>
        <strain evidence="5 6">DSM 45361</strain>
    </source>
</reference>
<dbReference type="PANTHER" id="PTHR43156">
    <property type="entry name" value="STAGE II SPORULATION PROTEIN E-RELATED"/>
    <property type="match status" value="1"/>
</dbReference>
<dbReference type="OrthoDB" id="118142at2"/>
<proteinExistence type="predicted"/>
<organism evidence="5 6">
    <name type="scientific">Labedaea rhizosphaerae</name>
    <dbReference type="NCBI Taxonomy" id="598644"/>
    <lineage>
        <taxon>Bacteria</taxon>
        <taxon>Bacillati</taxon>
        <taxon>Actinomycetota</taxon>
        <taxon>Actinomycetes</taxon>
        <taxon>Pseudonocardiales</taxon>
        <taxon>Pseudonocardiaceae</taxon>
        <taxon>Labedaea</taxon>
    </lineage>
</organism>
<dbReference type="SMART" id="SM00331">
    <property type="entry name" value="PP2C_SIG"/>
    <property type="match status" value="1"/>
</dbReference>
<dbReference type="InterPro" id="IPR029016">
    <property type="entry name" value="GAF-like_dom_sf"/>
</dbReference>
<dbReference type="SUPFAM" id="SSF55781">
    <property type="entry name" value="GAF domain-like"/>
    <property type="match status" value="2"/>
</dbReference>
<feature type="domain" description="PPM-type phosphatase" evidence="4">
    <location>
        <begin position="385"/>
        <end position="605"/>
    </location>
</feature>
<accession>A0A4R6SF28</accession>
<feature type="region of interest" description="Disordered" evidence="2">
    <location>
        <begin position="1"/>
        <end position="33"/>
    </location>
</feature>
<evidence type="ECO:0000256" key="1">
    <source>
        <dbReference type="ARBA" id="ARBA00022801"/>
    </source>
</evidence>
<protein>
    <submittedName>
        <fullName evidence="5">GAF domain-containing protein</fullName>
    </submittedName>
</protein>
<feature type="domain" description="GAF" evidence="3">
    <location>
        <begin position="213"/>
        <end position="368"/>
    </location>
</feature>
<dbReference type="InterPro" id="IPR052016">
    <property type="entry name" value="Bact_Sigma-Reg"/>
</dbReference>
<name>A0A4R6SF28_LABRH</name>
<dbReference type="InterPro" id="IPR003018">
    <property type="entry name" value="GAF"/>
</dbReference>
<dbReference type="InterPro" id="IPR001932">
    <property type="entry name" value="PPM-type_phosphatase-like_dom"/>
</dbReference>
<evidence type="ECO:0000259" key="3">
    <source>
        <dbReference type="SMART" id="SM00065"/>
    </source>
</evidence>
<dbReference type="EMBL" id="SNXZ01000002">
    <property type="protein sequence ID" value="TDQ00283.1"/>
    <property type="molecule type" value="Genomic_DNA"/>
</dbReference>
<gene>
    <name evidence="5" type="ORF">EV186_102144</name>
</gene>
<keyword evidence="6" id="KW-1185">Reference proteome</keyword>
<dbReference type="AlphaFoldDB" id="A0A4R6SF28"/>
<dbReference type="Gene3D" id="3.30.450.40">
    <property type="match status" value="2"/>
</dbReference>
<evidence type="ECO:0000313" key="6">
    <source>
        <dbReference type="Proteomes" id="UP000295444"/>
    </source>
</evidence>
<dbReference type="Pfam" id="PF07228">
    <property type="entry name" value="SpoIIE"/>
    <property type="match status" value="1"/>
</dbReference>
<comment type="caution">
    <text evidence="5">The sequence shown here is derived from an EMBL/GenBank/DDBJ whole genome shotgun (WGS) entry which is preliminary data.</text>
</comment>
<evidence type="ECO:0000313" key="5">
    <source>
        <dbReference type="EMBL" id="TDQ00283.1"/>
    </source>
</evidence>
<dbReference type="Pfam" id="PF01590">
    <property type="entry name" value="GAF"/>
    <property type="match status" value="1"/>
</dbReference>
<sequence>MSDDGRPARGGSDESAAAERSRPPADTGLAARPDPVFDAIAEQVRARLRVPVVVVSVVRGEERIFPGMAGLPEPWAARRRGPLTGSLCHDVVTTGAPVVIADASTGGKARDTLAVPGVGAVAGAGLPLTDAAGDVIGALCVFDAAPRDWTATELTALEDIAGTCSMALRLSIASHVAHRERHRSVEAETRLRAAADRYQLLLAASQALAHTSDLHEIRQAVTELVSSDIKPAYVGLSLLETGPVTARLHRIDDPRQPVGPERGSAYSSLAANTPVAHAARDNEMQVYPDAVALRAAFPAAGGGHLYDELGLSSLVAAPIPGAAGVIGTLLFGWTEPRTVDVAERVVITTLASYVGHAVERTRFLQQRITVAYELQRAMLPSLPAVEGLTISARYLPSAVNDEVGGDWYDAVHLTTDSGPVVAVTVGDLAGHGIEAAGLMSQVRSMALQATWERPDAPPSEMVRALEDACAATKIRASGTLVHAQLRPLESAGSWSLVWTVAGHLPPVVRHADGSTTVLHGIDLLFGYPRLRSQPRTDRATVLRPGDTVFFYTDGLVERRDVGIDDGVANLTKALTAAGPSIDAVITALTNDTPNDDDVAVLSIHVAGG</sequence>
<dbReference type="RefSeq" id="WP_133849020.1">
    <property type="nucleotide sequence ID" value="NZ_SNXZ01000002.1"/>
</dbReference>